<feature type="transmembrane region" description="Helical" evidence="1">
    <location>
        <begin position="110"/>
        <end position="129"/>
    </location>
</feature>
<feature type="transmembrane region" description="Helical" evidence="1">
    <location>
        <begin position="45"/>
        <end position="65"/>
    </location>
</feature>
<dbReference type="RefSeq" id="WP_093024178.1">
    <property type="nucleotide sequence ID" value="NZ_FPBK01000003.1"/>
</dbReference>
<sequence length="130" mass="14999">MELLPFLAIFGAMLLSRKLYNSKLLLLEADQKALLVELFARGSATYWVYGFLIVSIVLIMLNLEYQLVASSLVWIVYFTLAVVFMLFSTYRSISKLKHHAFPNFFVKNYMWVTAIRVGGLLLFILLTYLS</sequence>
<proteinExistence type="predicted"/>
<keyword evidence="3" id="KW-1185">Reference proteome</keyword>
<protein>
    <recommendedName>
        <fullName evidence="4">DUF4271 domain-containing protein</fullName>
    </recommendedName>
</protein>
<name>A0A1I7G1J2_9FLAO</name>
<evidence type="ECO:0000313" key="3">
    <source>
        <dbReference type="Proteomes" id="UP000199138"/>
    </source>
</evidence>
<keyword evidence="1" id="KW-0472">Membrane</keyword>
<keyword evidence="1" id="KW-0812">Transmembrane</keyword>
<gene>
    <name evidence="2" type="ORF">SAMN05216480_10358</name>
</gene>
<evidence type="ECO:0000313" key="2">
    <source>
        <dbReference type="EMBL" id="SFU42267.1"/>
    </source>
</evidence>
<dbReference type="EMBL" id="FPBK01000003">
    <property type="protein sequence ID" value="SFU42267.1"/>
    <property type="molecule type" value="Genomic_DNA"/>
</dbReference>
<evidence type="ECO:0000256" key="1">
    <source>
        <dbReference type="SAM" id="Phobius"/>
    </source>
</evidence>
<feature type="transmembrane region" description="Helical" evidence="1">
    <location>
        <begin position="72"/>
        <end position="90"/>
    </location>
</feature>
<evidence type="ECO:0008006" key="4">
    <source>
        <dbReference type="Google" id="ProtNLM"/>
    </source>
</evidence>
<accession>A0A1I7G1J2</accession>
<keyword evidence="1" id="KW-1133">Transmembrane helix</keyword>
<organism evidence="2 3">
    <name type="scientific">Pustulibacterium marinum</name>
    <dbReference type="NCBI Taxonomy" id="1224947"/>
    <lineage>
        <taxon>Bacteria</taxon>
        <taxon>Pseudomonadati</taxon>
        <taxon>Bacteroidota</taxon>
        <taxon>Flavobacteriia</taxon>
        <taxon>Flavobacteriales</taxon>
        <taxon>Flavobacteriaceae</taxon>
        <taxon>Pustulibacterium</taxon>
    </lineage>
</organism>
<dbReference type="STRING" id="1224947.SAMN05216480_10358"/>
<dbReference type="AlphaFoldDB" id="A0A1I7G1J2"/>
<reference evidence="2 3" key="1">
    <citation type="submission" date="2016-10" db="EMBL/GenBank/DDBJ databases">
        <authorList>
            <person name="de Groot N.N."/>
        </authorList>
    </citation>
    <scope>NUCLEOTIDE SEQUENCE [LARGE SCALE GENOMIC DNA]</scope>
    <source>
        <strain evidence="2 3">CGMCC 1.12333</strain>
    </source>
</reference>
<dbReference type="Proteomes" id="UP000199138">
    <property type="component" value="Unassembled WGS sequence"/>
</dbReference>